<accession>A0ABU9CLK3</accession>
<protein>
    <submittedName>
        <fullName evidence="8">NAD(P)/FAD-dependent oxidoreductase</fullName>
        <ecNumber evidence="8">1.14.13.-</ecNumber>
    </submittedName>
</protein>
<dbReference type="Pfam" id="PF00743">
    <property type="entry name" value="FMO-like"/>
    <property type="match status" value="1"/>
</dbReference>
<evidence type="ECO:0000313" key="9">
    <source>
        <dbReference type="Proteomes" id="UP001365405"/>
    </source>
</evidence>
<dbReference type="Pfam" id="PF13450">
    <property type="entry name" value="NAD_binding_8"/>
    <property type="match status" value="1"/>
</dbReference>
<organism evidence="8 9">
    <name type="scientific">Pseudaquabacterium inlustre</name>
    <dbReference type="NCBI Taxonomy" id="2984192"/>
    <lineage>
        <taxon>Bacteria</taxon>
        <taxon>Pseudomonadati</taxon>
        <taxon>Pseudomonadota</taxon>
        <taxon>Betaproteobacteria</taxon>
        <taxon>Burkholderiales</taxon>
        <taxon>Sphaerotilaceae</taxon>
        <taxon>Pseudaquabacterium</taxon>
    </lineage>
</organism>
<evidence type="ECO:0000256" key="6">
    <source>
        <dbReference type="ARBA" id="ARBA00023002"/>
    </source>
</evidence>
<keyword evidence="4" id="KW-0274">FAD</keyword>
<evidence type="ECO:0000313" key="8">
    <source>
        <dbReference type="EMBL" id="MEK8052705.1"/>
    </source>
</evidence>
<dbReference type="SUPFAM" id="SSF51905">
    <property type="entry name" value="FAD/NAD(P)-binding domain"/>
    <property type="match status" value="1"/>
</dbReference>
<dbReference type="RefSeq" id="WP_341412428.1">
    <property type="nucleotide sequence ID" value="NZ_JBBUTH010000010.1"/>
</dbReference>
<reference evidence="8 9" key="1">
    <citation type="submission" date="2024-04" db="EMBL/GenBank/DDBJ databases">
        <title>Novel species of the genus Ideonella isolated from streams.</title>
        <authorList>
            <person name="Lu H."/>
        </authorList>
    </citation>
    <scope>NUCLEOTIDE SEQUENCE [LARGE SCALE GENOMIC DNA]</scope>
    <source>
        <strain evidence="8 9">DXS22W</strain>
    </source>
</reference>
<comment type="similarity">
    <text evidence="2">Belongs to the FAD-binding monooxygenase family.</text>
</comment>
<evidence type="ECO:0000256" key="3">
    <source>
        <dbReference type="ARBA" id="ARBA00022630"/>
    </source>
</evidence>
<dbReference type="EC" id="1.14.13.-" evidence="8"/>
<dbReference type="EMBL" id="JBBUTH010000010">
    <property type="protein sequence ID" value="MEK8052705.1"/>
    <property type="molecule type" value="Genomic_DNA"/>
</dbReference>
<name>A0ABU9CLK3_9BURK</name>
<keyword evidence="6 8" id="KW-0560">Oxidoreductase</keyword>
<evidence type="ECO:0000256" key="4">
    <source>
        <dbReference type="ARBA" id="ARBA00022827"/>
    </source>
</evidence>
<comment type="cofactor">
    <cofactor evidence="1">
        <name>FAD</name>
        <dbReference type="ChEBI" id="CHEBI:57692"/>
    </cofactor>
</comment>
<dbReference type="InterPro" id="IPR020946">
    <property type="entry name" value="Flavin_mOase-like"/>
</dbReference>
<dbReference type="InterPro" id="IPR050775">
    <property type="entry name" value="FAD-binding_Monooxygenases"/>
</dbReference>
<keyword evidence="7" id="KW-0503">Monooxygenase</keyword>
<evidence type="ECO:0000256" key="1">
    <source>
        <dbReference type="ARBA" id="ARBA00001974"/>
    </source>
</evidence>
<dbReference type="PANTHER" id="PTHR43098:SF4">
    <property type="entry name" value="BLR3857 PROTEIN"/>
    <property type="match status" value="1"/>
</dbReference>
<comment type="caution">
    <text evidence="8">The sequence shown here is derived from an EMBL/GenBank/DDBJ whole genome shotgun (WGS) entry which is preliminary data.</text>
</comment>
<keyword evidence="3" id="KW-0285">Flavoprotein</keyword>
<dbReference type="PANTHER" id="PTHR43098">
    <property type="entry name" value="L-ORNITHINE N(5)-MONOOXYGENASE-RELATED"/>
    <property type="match status" value="1"/>
</dbReference>
<sequence>MSQPTPFPAPFQLPEAAADFDAAALHQRYAQERLRRTRAEGNAQYVEAAGRFAHYRDDPHADPDFHRAPQVRQVDVLILGGGFGGLLTGAQLRQAGWDQDDSLCIIEQAADFGGTWYWNRYPGAACDTESYIYLPLLEETGYMPVSKYARAPEILAHSQRIGRHFDLYRAALFQTTITGMDWQPEEARWRITTDRDDVLSARFVVLAGGPLNRPKLPGIPGIETFAGHSFHTSRWDYAYTGGDASGAPLTGLANKRVGLIGTGATAVQCVPHVGAAAKEFFVFQRTPSAVDVRNDRPTDPEWVKSLQPGWQRQRMDNFTAVISGEPFDTDLVQDGWTDLISGILLAARHARQDGQPPASREETEALIQHADDLKMQRVRARIDALITDPATAEALKPWYSQFCKRPCFHDQYLPTFNRPNVHLVDTHGQGVECITPRGVVVDGREYELDCLIYGTGFEVGTDFTRRLGFEVRGRDGLTLTEKWREGASTFHGLFTRGFPNLFVMGTQQSGQSANFQHMLDEQSRHIAHVLGEVRARGIGTLEADAQAEADWTAKIVKYARARRDYLAACTPGYYNNEGVYDQRSERNAQFWRGPTVFIRLLDEWRRQGTLPGLQTTPLPAHARA</sequence>
<dbReference type="Gene3D" id="3.50.50.60">
    <property type="entry name" value="FAD/NAD(P)-binding domain"/>
    <property type="match status" value="2"/>
</dbReference>
<evidence type="ECO:0000256" key="5">
    <source>
        <dbReference type="ARBA" id="ARBA00022857"/>
    </source>
</evidence>
<dbReference type="Proteomes" id="UP001365405">
    <property type="component" value="Unassembled WGS sequence"/>
</dbReference>
<evidence type="ECO:0000256" key="2">
    <source>
        <dbReference type="ARBA" id="ARBA00010139"/>
    </source>
</evidence>
<dbReference type="GO" id="GO:0016491">
    <property type="term" value="F:oxidoreductase activity"/>
    <property type="evidence" value="ECO:0007669"/>
    <property type="project" value="UniProtKB-KW"/>
</dbReference>
<proteinExistence type="inferred from homology"/>
<dbReference type="InterPro" id="IPR036188">
    <property type="entry name" value="FAD/NAD-bd_sf"/>
</dbReference>
<keyword evidence="5" id="KW-0521">NADP</keyword>
<gene>
    <name evidence="8" type="ORF">AACH10_20815</name>
</gene>
<keyword evidence="9" id="KW-1185">Reference proteome</keyword>
<evidence type="ECO:0000256" key="7">
    <source>
        <dbReference type="ARBA" id="ARBA00023033"/>
    </source>
</evidence>